<dbReference type="InterPro" id="IPR000192">
    <property type="entry name" value="Aminotrans_V_dom"/>
</dbReference>
<dbReference type="SUPFAM" id="SSF53383">
    <property type="entry name" value="PLP-dependent transferases"/>
    <property type="match status" value="1"/>
</dbReference>
<feature type="domain" description="Aminotransferase class V" evidence="2">
    <location>
        <begin position="138"/>
        <end position="427"/>
    </location>
</feature>
<dbReference type="DNASU" id="2554828"/>
<keyword evidence="3" id="KW-0032">Aminotransferase</keyword>
<proteinExistence type="predicted"/>
<dbReference type="GO" id="GO:0008483">
    <property type="term" value="F:transaminase activity"/>
    <property type="evidence" value="ECO:0007669"/>
    <property type="project" value="UniProtKB-KW"/>
</dbReference>
<dbReference type="EMBL" id="BX571660">
    <property type="protein sequence ID" value="CAE10273.1"/>
    <property type="molecule type" value="Genomic_DNA"/>
</dbReference>
<dbReference type="eggNOG" id="COG0520">
    <property type="taxonomic scope" value="Bacteria"/>
</dbReference>
<dbReference type="Pfam" id="PF00266">
    <property type="entry name" value="Aminotran_5"/>
    <property type="match status" value="1"/>
</dbReference>
<dbReference type="PANTHER" id="PTHR43586">
    <property type="entry name" value="CYSTEINE DESULFURASE"/>
    <property type="match status" value="1"/>
</dbReference>
<organism evidence="4">
    <name type="scientific">Wolinella succinogenes (strain ATCC 29543 / DSM 1740 / CCUG 13145 / JCM 31913 / LMG 7466 / NCTC 11488 / FDC 602W)</name>
    <name type="common">Vibrio succinogenes</name>
    <dbReference type="NCBI Taxonomy" id="273121"/>
    <lineage>
        <taxon>Bacteria</taxon>
        <taxon>Pseudomonadati</taxon>
        <taxon>Campylobacterota</taxon>
        <taxon>Epsilonproteobacteria</taxon>
        <taxon>Campylobacterales</taxon>
        <taxon>Helicobacteraceae</taxon>
        <taxon>Wolinella</taxon>
    </lineage>
</organism>
<reference evidence="3 4" key="1">
    <citation type="journal article" date="2003" name="Proc. Natl. Acad. Sci. U.S.A.">
        <title>Complete genome sequence and analysis of Wolinella succinogenes.</title>
        <authorList>
            <person name="Baar C."/>
            <person name="Eppinger M."/>
            <person name="Raddatz G."/>
            <person name="Simon JM."/>
            <person name="Lanz C."/>
            <person name="Klimmek O."/>
            <person name="Nandakumar R."/>
            <person name="Gross R."/>
            <person name="Rosinus A."/>
            <person name="Keller H."/>
            <person name="Jagtap P."/>
            <person name="Linke B."/>
            <person name="Meyer F."/>
            <person name="Lederer H."/>
            <person name="Schuster S.C."/>
        </authorList>
    </citation>
    <scope>NUCLEOTIDE SEQUENCE [LARGE SCALE GENOMIC DNA]</scope>
    <source>
        <strain evidence="4">ATCC 29543 / DSM 1740 / CCUG 13145 / JCM 31913 / LMG 7466 / NCTC 11488 / FDC 602W</strain>
    </source>
</reference>
<accession>Q7M957</accession>
<keyword evidence="1" id="KW-0663">Pyridoxal phosphate</keyword>
<sequence>MRLDLFFDRLLSTEGDKLATVAKNTILEPSVAYFDFTASGLAYRTIEERIASILPRYANTHSEVTNHALFMTELYDEARANLKRHMDLDEEFALFPCGNGSTGAIKKFQELMGLYLPPRTQKRLSLTPDPALFPVVFVGPYEHHSNEVSYRESPCEVVRIPLDSRGLVDMGVLRAKLGEYQGREIITSFSLASNVTGIIIPYEEISALIRKAGGIVTFDMATASSYMNIPSKFFDAAFFSPHKLLGGVGSCGLLAMRKSLIDSTLPPTFAGGGTVTYVSRIDQYYREDPEYREDAGTPGVLQLLRASLAYQLRNEVGLEFIAKRKKELCAPLVEALRKMERVKIYGDIESCNRLGIFAINIEGISPYEVCQRLSREYLIETRAGCSCAGPYGHDLLGLKDDGLFASRPGWVRISVHYSHSLEQIERLLGALEEIARD</sequence>
<dbReference type="Proteomes" id="UP000000422">
    <property type="component" value="Chromosome"/>
</dbReference>
<dbReference type="RefSeq" id="WP_011139061.1">
    <property type="nucleotide sequence ID" value="NC_005090.1"/>
</dbReference>
<keyword evidence="4" id="KW-1185">Reference proteome</keyword>
<dbReference type="PANTHER" id="PTHR43586:SF8">
    <property type="entry name" value="CYSTEINE DESULFURASE 1, CHLOROPLASTIC"/>
    <property type="match status" value="1"/>
</dbReference>
<evidence type="ECO:0000259" key="2">
    <source>
        <dbReference type="Pfam" id="PF00266"/>
    </source>
</evidence>
<keyword evidence="3" id="KW-0808">Transferase</keyword>
<dbReference type="KEGG" id="wsu:WS1189"/>
<dbReference type="STRING" id="273121.WS1189"/>
<evidence type="ECO:0000313" key="4">
    <source>
        <dbReference type="Proteomes" id="UP000000422"/>
    </source>
</evidence>
<gene>
    <name evidence="3" type="ordered locus">WS1189</name>
</gene>
<dbReference type="InterPro" id="IPR015422">
    <property type="entry name" value="PyrdxlP-dep_Trfase_small"/>
</dbReference>
<dbReference type="Gene3D" id="3.90.1150.10">
    <property type="entry name" value="Aspartate Aminotransferase, domain 1"/>
    <property type="match status" value="1"/>
</dbReference>
<dbReference type="Gene3D" id="3.40.640.10">
    <property type="entry name" value="Type I PLP-dependent aspartate aminotransferase-like (Major domain)"/>
    <property type="match status" value="1"/>
</dbReference>
<dbReference type="HOGENOM" id="CLU_003433_9_3_7"/>
<protein>
    <submittedName>
        <fullName evidence="3">PUTATIVE AMINOTRANSFERASE</fullName>
    </submittedName>
</protein>
<evidence type="ECO:0000256" key="1">
    <source>
        <dbReference type="ARBA" id="ARBA00022898"/>
    </source>
</evidence>
<dbReference type="InterPro" id="IPR015421">
    <property type="entry name" value="PyrdxlP-dep_Trfase_major"/>
</dbReference>
<name>Q7M957_WOLSU</name>
<dbReference type="AlphaFoldDB" id="Q7M957"/>
<dbReference type="InterPro" id="IPR015424">
    <property type="entry name" value="PyrdxlP-dep_Trfase"/>
</dbReference>
<evidence type="ECO:0000313" key="3">
    <source>
        <dbReference type="EMBL" id="CAE10273.1"/>
    </source>
</evidence>